<dbReference type="PANTHER" id="PTHR30040:SF2">
    <property type="entry name" value="FAD:PROTEIN FMN TRANSFERASE"/>
    <property type="match status" value="1"/>
</dbReference>
<dbReference type="SUPFAM" id="SSF143631">
    <property type="entry name" value="ApbE-like"/>
    <property type="match status" value="1"/>
</dbReference>
<evidence type="ECO:0000313" key="13">
    <source>
        <dbReference type="Proteomes" id="UP000242705"/>
    </source>
</evidence>
<dbReference type="EMBL" id="PXYX01000020">
    <property type="protein sequence ID" value="PSR26695.1"/>
    <property type="molecule type" value="Genomic_DNA"/>
</dbReference>
<evidence type="ECO:0000256" key="7">
    <source>
        <dbReference type="ARBA" id="ARBA00022842"/>
    </source>
</evidence>
<gene>
    <name evidence="12" type="ORF">C7B47_10280</name>
</gene>
<name>A0A2T2WWS6_SULTH</name>
<evidence type="ECO:0000256" key="1">
    <source>
        <dbReference type="ARBA" id="ARBA00011955"/>
    </source>
</evidence>
<keyword evidence="7 10" id="KW-0460">Magnesium</keyword>
<dbReference type="Proteomes" id="UP000242705">
    <property type="component" value="Unassembled WGS sequence"/>
</dbReference>
<comment type="catalytic activity">
    <reaction evidence="9 10">
        <text>L-threonyl-[protein] + FAD = FMN-L-threonyl-[protein] + AMP + H(+)</text>
        <dbReference type="Rhea" id="RHEA:36847"/>
        <dbReference type="Rhea" id="RHEA-COMP:11060"/>
        <dbReference type="Rhea" id="RHEA-COMP:11061"/>
        <dbReference type="ChEBI" id="CHEBI:15378"/>
        <dbReference type="ChEBI" id="CHEBI:30013"/>
        <dbReference type="ChEBI" id="CHEBI:57692"/>
        <dbReference type="ChEBI" id="CHEBI:74257"/>
        <dbReference type="ChEBI" id="CHEBI:456215"/>
        <dbReference type="EC" id="2.7.1.180"/>
    </reaction>
</comment>
<evidence type="ECO:0000256" key="4">
    <source>
        <dbReference type="ARBA" id="ARBA00022679"/>
    </source>
</evidence>
<evidence type="ECO:0000313" key="12">
    <source>
        <dbReference type="EMBL" id="PSR26695.1"/>
    </source>
</evidence>
<dbReference type="PIRSF" id="PIRSF006268">
    <property type="entry name" value="ApbE"/>
    <property type="match status" value="1"/>
</dbReference>
<sequence>MLSRALRPALITLPKPSITPYKKRKGRGIMTHSGHYALSHVTESFLLMGTTVTFQVVGHKPIHDIQKSIQRALTAMTTVEQICSRFDENSALNQLCQQPGKKVAVPPILFHVLRMSCELASITNGVFDPTVGSQLEQLGFNQHYLTGQIVSSHPQLYDEGASYRDITLFEDDLSVCLNKPMQLDLGGIAKGLAIDLAAKELAEYEGFAINAGGDIYVFGIDPQGDAWTIGIENPLSPHTLIGTVQVTNMAICTSGSYKRKSPSNPLVHHLYNPLTAQVATGLLSCTVMAPLAVVADSHATAAFLLGPQDGLTFLTDMGFAGLFITEHMERLLTPLMPIKEYLP</sequence>
<organism evidence="12 13">
    <name type="scientific">Sulfobacillus thermosulfidooxidans</name>
    <dbReference type="NCBI Taxonomy" id="28034"/>
    <lineage>
        <taxon>Bacteria</taxon>
        <taxon>Bacillati</taxon>
        <taxon>Bacillota</taxon>
        <taxon>Clostridia</taxon>
        <taxon>Eubacteriales</taxon>
        <taxon>Clostridiales Family XVII. Incertae Sedis</taxon>
        <taxon>Sulfobacillus</taxon>
    </lineage>
</organism>
<reference evidence="12 13" key="1">
    <citation type="journal article" date="2014" name="BMC Genomics">
        <title>Comparison of environmental and isolate Sulfobacillus genomes reveals diverse carbon, sulfur, nitrogen, and hydrogen metabolisms.</title>
        <authorList>
            <person name="Justice N.B."/>
            <person name="Norman A."/>
            <person name="Brown C.T."/>
            <person name="Singh A."/>
            <person name="Thomas B.C."/>
            <person name="Banfield J.F."/>
        </authorList>
    </citation>
    <scope>NUCLEOTIDE SEQUENCE [LARGE SCALE GENOMIC DNA]</scope>
    <source>
        <strain evidence="12">AMDSBA5</strain>
    </source>
</reference>
<dbReference type="PANTHER" id="PTHR30040">
    <property type="entry name" value="THIAMINE BIOSYNTHESIS LIPOPROTEIN APBE"/>
    <property type="match status" value="1"/>
</dbReference>
<dbReference type="InterPro" id="IPR003374">
    <property type="entry name" value="ApbE-like_sf"/>
</dbReference>
<feature type="binding site" evidence="11">
    <location>
        <position position="300"/>
    </location>
    <ligand>
        <name>Mg(2+)</name>
        <dbReference type="ChEBI" id="CHEBI:18420"/>
    </ligand>
</feature>
<feature type="binding site" evidence="11">
    <location>
        <position position="296"/>
    </location>
    <ligand>
        <name>Mg(2+)</name>
        <dbReference type="ChEBI" id="CHEBI:18420"/>
    </ligand>
</feature>
<evidence type="ECO:0000256" key="10">
    <source>
        <dbReference type="PIRNR" id="PIRNR006268"/>
    </source>
</evidence>
<keyword evidence="4 10" id="KW-0808">Transferase</keyword>
<evidence type="ECO:0000256" key="5">
    <source>
        <dbReference type="ARBA" id="ARBA00022723"/>
    </source>
</evidence>
<keyword evidence="3 10" id="KW-0285">Flavoprotein</keyword>
<keyword evidence="6 10" id="KW-0274">FAD</keyword>
<protein>
    <recommendedName>
        <fullName evidence="2 10">FAD:protein FMN transferase</fullName>
        <ecNumber evidence="1 10">2.7.1.180</ecNumber>
    </recommendedName>
    <alternativeName>
        <fullName evidence="8 10">Flavin transferase</fullName>
    </alternativeName>
</protein>
<proteinExistence type="inferred from homology"/>
<dbReference type="GO" id="GO:0016740">
    <property type="term" value="F:transferase activity"/>
    <property type="evidence" value="ECO:0007669"/>
    <property type="project" value="UniProtKB-UniRule"/>
</dbReference>
<comment type="similarity">
    <text evidence="10">Belongs to the ApbE family.</text>
</comment>
<dbReference type="EC" id="2.7.1.180" evidence="1 10"/>
<dbReference type="Pfam" id="PF02424">
    <property type="entry name" value="ApbE"/>
    <property type="match status" value="1"/>
</dbReference>
<evidence type="ECO:0000256" key="11">
    <source>
        <dbReference type="PIRSR" id="PIRSR006268-2"/>
    </source>
</evidence>
<feature type="binding site" evidence="11">
    <location>
        <position position="187"/>
    </location>
    <ligand>
        <name>Mg(2+)</name>
        <dbReference type="ChEBI" id="CHEBI:18420"/>
    </ligand>
</feature>
<dbReference type="GO" id="GO:0046872">
    <property type="term" value="F:metal ion binding"/>
    <property type="evidence" value="ECO:0007669"/>
    <property type="project" value="UniProtKB-UniRule"/>
</dbReference>
<evidence type="ECO:0000256" key="8">
    <source>
        <dbReference type="ARBA" id="ARBA00031306"/>
    </source>
</evidence>
<dbReference type="Gene3D" id="3.10.520.10">
    <property type="entry name" value="ApbE-like domains"/>
    <property type="match status" value="1"/>
</dbReference>
<evidence type="ECO:0000256" key="6">
    <source>
        <dbReference type="ARBA" id="ARBA00022827"/>
    </source>
</evidence>
<dbReference type="InterPro" id="IPR024932">
    <property type="entry name" value="ApbE"/>
</dbReference>
<accession>A0A2T2WWS6</accession>
<comment type="caution">
    <text evidence="12">The sequence shown here is derived from an EMBL/GenBank/DDBJ whole genome shotgun (WGS) entry which is preliminary data.</text>
</comment>
<evidence type="ECO:0000256" key="9">
    <source>
        <dbReference type="ARBA" id="ARBA00048540"/>
    </source>
</evidence>
<comment type="cofactor">
    <cofactor evidence="11">
        <name>Mg(2+)</name>
        <dbReference type="ChEBI" id="CHEBI:18420"/>
    </cofactor>
    <cofactor evidence="11">
        <name>Mn(2+)</name>
        <dbReference type="ChEBI" id="CHEBI:29035"/>
    </cofactor>
    <text evidence="11">Magnesium. Can also use manganese.</text>
</comment>
<evidence type="ECO:0000256" key="2">
    <source>
        <dbReference type="ARBA" id="ARBA00016337"/>
    </source>
</evidence>
<keyword evidence="5 10" id="KW-0479">Metal-binding</keyword>
<dbReference type="AlphaFoldDB" id="A0A2T2WWS6"/>
<evidence type="ECO:0000256" key="3">
    <source>
        <dbReference type="ARBA" id="ARBA00022630"/>
    </source>
</evidence>